<feature type="non-terminal residue" evidence="9">
    <location>
        <position position="1"/>
    </location>
</feature>
<proteinExistence type="inferred from homology"/>
<keyword evidence="5 8" id="KW-0378">Hydrolase</keyword>
<dbReference type="InterPro" id="IPR020583">
    <property type="entry name" value="Inositol_monoP_metal-BS"/>
</dbReference>
<comment type="catalytic activity">
    <reaction evidence="1 8">
        <text>a myo-inositol phosphate + H2O = myo-inositol + phosphate</text>
        <dbReference type="Rhea" id="RHEA:24056"/>
        <dbReference type="ChEBI" id="CHEBI:15377"/>
        <dbReference type="ChEBI" id="CHEBI:17268"/>
        <dbReference type="ChEBI" id="CHEBI:43474"/>
        <dbReference type="ChEBI" id="CHEBI:84139"/>
        <dbReference type="EC" id="3.1.3.25"/>
    </reaction>
</comment>
<sequence length="302" mass="33003">MQPTELKAICSSMINAAIEAGAMIARTTPDQAGIVSKKNSTDIVTEVDQHVEHFLRASLLLAYPDIRFLGEESHDQNSSITDDPTFIVDPIDGTSNFVHGFPDVGVSIGLASEQEAIIGVVYNPVREELWYAVKGQGAFRRVGTAPEQRLPLSRSALEGLQSACVGIEFGSDREGPNFEFNMAVFDKLLRTKKTGGRFVNSLRATGSAAIAICRVASTQQDAFWECGSWAWDVAAAWCILLEAGGCMVDGHPGNWNPPLDNRRYLAVRPAISGQKEFVEEFWSTFGDRRSSYGPPQESEKAQ</sequence>
<keyword evidence="4 7" id="KW-0479">Metal-binding</keyword>
<protein>
    <recommendedName>
        <fullName evidence="8">Inositol-1-monophosphatase</fullName>
        <ecNumber evidence="8">3.1.3.25</ecNumber>
    </recommendedName>
</protein>
<dbReference type="GO" id="GO:0046854">
    <property type="term" value="P:phosphatidylinositol phosphate biosynthetic process"/>
    <property type="evidence" value="ECO:0007669"/>
    <property type="project" value="InterPro"/>
</dbReference>
<evidence type="ECO:0000256" key="3">
    <source>
        <dbReference type="ARBA" id="ARBA00009759"/>
    </source>
</evidence>
<dbReference type="Proteomes" id="UP000729357">
    <property type="component" value="Unassembled WGS sequence"/>
</dbReference>
<comment type="similarity">
    <text evidence="3 8">Belongs to the inositol monophosphatase superfamily.</text>
</comment>
<organism evidence="9 10">
    <name type="scientific">Aureobasidium melanogenum</name>
    <name type="common">Aureobasidium pullulans var. melanogenum</name>
    <dbReference type="NCBI Taxonomy" id="46634"/>
    <lineage>
        <taxon>Eukaryota</taxon>
        <taxon>Fungi</taxon>
        <taxon>Dikarya</taxon>
        <taxon>Ascomycota</taxon>
        <taxon>Pezizomycotina</taxon>
        <taxon>Dothideomycetes</taxon>
        <taxon>Dothideomycetidae</taxon>
        <taxon>Dothideales</taxon>
        <taxon>Saccotheciaceae</taxon>
        <taxon>Aureobasidium</taxon>
    </lineage>
</organism>
<evidence type="ECO:0000256" key="5">
    <source>
        <dbReference type="ARBA" id="ARBA00022801"/>
    </source>
</evidence>
<dbReference type="Pfam" id="PF00459">
    <property type="entry name" value="Inositol_P"/>
    <property type="match status" value="1"/>
</dbReference>
<evidence type="ECO:0000256" key="2">
    <source>
        <dbReference type="ARBA" id="ARBA00001946"/>
    </source>
</evidence>
<feature type="binding site" evidence="7">
    <location>
        <position position="232"/>
    </location>
    <ligand>
        <name>Mg(2+)</name>
        <dbReference type="ChEBI" id="CHEBI:18420"/>
        <label>1</label>
        <note>catalytic</note>
    </ligand>
</feature>
<dbReference type="PANTHER" id="PTHR20854">
    <property type="entry name" value="INOSITOL MONOPHOSPHATASE"/>
    <property type="match status" value="1"/>
</dbReference>
<dbReference type="GO" id="GO:0008934">
    <property type="term" value="F:inositol monophosphate 1-phosphatase activity"/>
    <property type="evidence" value="ECO:0007669"/>
    <property type="project" value="InterPro"/>
</dbReference>
<keyword evidence="10" id="KW-1185">Reference proteome</keyword>
<evidence type="ECO:0000256" key="7">
    <source>
        <dbReference type="PIRSR" id="PIRSR600760-2"/>
    </source>
</evidence>
<comment type="pathway">
    <text evidence="8">Polyol metabolism; myo-inositol biosynthesis; myo-inositol from D-glucose 6-phosphate: step 2/2.</text>
</comment>
<dbReference type="GO" id="GO:0007165">
    <property type="term" value="P:signal transduction"/>
    <property type="evidence" value="ECO:0007669"/>
    <property type="project" value="TreeGrafter"/>
</dbReference>
<dbReference type="Gene3D" id="3.40.190.80">
    <property type="match status" value="1"/>
</dbReference>
<name>A0A9P8FUZ3_AURME</name>
<dbReference type="CDD" id="cd01639">
    <property type="entry name" value="IMPase"/>
    <property type="match status" value="1"/>
</dbReference>
<feature type="binding site" evidence="7">
    <location>
        <position position="91"/>
    </location>
    <ligand>
        <name>Mg(2+)</name>
        <dbReference type="ChEBI" id="CHEBI:18420"/>
        <label>1</label>
        <note>catalytic</note>
    </ligand>
</feature>
<dbReference type="InterPro" id="IPR020550">
    <property type="entry name" value="Inositol_monophosphatase_CS"/>
</dbReference>
<dbReference type="SUPFAM" id="SSF56655">
    <property type="entry name" value="Carbohydrate phosphatase"/>
    <property type="match status" value="1"/>
</dbReference>
<feature type="binding site" evidence="7">
    <location>
        <position position="89"/>
    </location>
    <ligand>
        <name>Mg(2+)</name>
        <dbReference type="ChEBI" id="CHEBI:18420"/>
        <label>1</label>
        <note>catalytic</note>
    </ligand>
</feature>
<dbReference type="PROSITE" id="PS00629">
    <property type="entry name" value="IMP_1"/>
    <property type="match status" value="1"/>
</dbReference>
<dbReference type="PRINTS" id="PR00377">
    <property type="entry name" value="IMPHPHTASES"/>
</dbReference>
<evidence type="ECO:0000256" key="1">
    <source>
        <dbReference type="ARBA" id="ARBA00001033"/>
    </source>
</evidence>
<accession>A0A9P8FUZ3</accession>
<dbReference type="FunFam" id="3.30.540.10:FF:000004">
    <property type="entry name" value="Inositol-1-monophosphatase"/>
    <property type="match status" value="1"/>
</dbReference>
<feature type="binding site" evidence="7">
    <location>
        <position position="92"/>
    </location>
    <ligand>
        <name>Mg(2+)</name>
        <dbReference type="ChEBI" id="CHEBI:18420"/>
        <label>1</label>
        <note>catalytic</note>
    </ligand>
</feature>
<evidence type="ECO:0000256" key="4">
    <source>
        <dbReference type="ARBA" id="ARBA00022723"/>
    </source>
</evidence>
<feature type="binding site" evidence="7">
    <location>
        <position position="71"/>
    </location>
    <ligand>
        <name>Mg(2+)</name>
        <dbReference type="ChEBI" id="CHEBI:18420"/>
        <label>1</label>
        <note>catalytic</note>
    </ligand>
</feature>
<dbReference type="EMBL" id="JAHFXS010000589">
    <property type="protein sequence ID" value="KAG9983523.1"/>
    <property type="molecule type" value="Genomic_DNA"/>
</dbReference>
<dbReference type="Gene3D" id="3.30.540.10">
    <property type="entry name" value="Fructose-1,6-Bisphosphatase, subunit A, domain 1"/>
    <property type="match status" value="1"/>
</dbReference>
<evidence type="ECO:0000313" key="10">
    <source>
        <dbReference type="Proteomes" id="UP000729357"/>
    </source>
</evidence>
<comment type="caution">
    <text evidence="9">The sequence shown here is derived from an EMBL/GenBank/DDBJ whole genome shotgun (WGS) entry which is preliminary data.</text>
</comment>
<reference evidence="9" key="1">
    <citation type="journal article" date="2021" name="J Fungi (Basel)">
        <title>Virulence traits and population genomics of the black yeast Aureobasidium melanogenum.</title>
        <authorList>
            <person name="Cernosa A."/>
            <person name="Sun X."/>
            <person name="Gostincar C."/>
            <person name="Fang C."/>
            <person name="Gunde-Cimerman N."/>
            <person name="Song Z."/>
        </authorList>
    </citation>
    <scope>NUCLEOTIDE SEQUENCE</scope>
    <source>
        <strain evidence="9">EXF-9298</strain>
    </source>
</reference>
<dbReference type="PROSITE" id="PS00630">
    <property type="entry name" value="IMP_2"/>
    <property type="match status" value="1"/>
</dbReference>
<evidence type="ECO:0000313" key="9">
    <source>
        <dbReference type="EMBL" id="KAG9983523.1"/>
    </source>
</evidence>
<evidence type="ECO:0000256" key="6">
    <source>
        <dbReference type="ARBA" id="ARBA00022842"/>
    </source>
</evidence>
<keyword evidence="6 7" id="KW-0460">Magnesium</keyword>
<dbReference type="PANTHER" id="PTHR20854:SF4">
    <property type="entry name" value="INOSITOL-1-MONOPHOSPHATASE-RELATED"/>
    <property type="match status" value="1"/>
</dbReference>
<comment type="cofactor">
    <cofactor evidence="2 7 8">
        <name>Mg(2+)</name>
        <dbReference type="ChEBI" id="CHEBI:18420"/>
    </cofactor>
</comment>
<dbReference type="InterPro" id="IPR000760">
    <property type="entry name" value="Inositol_monophosphatase-like"/>
</dbReference>
<dbReference type="GO" id="GO:0046872">
    <property type="term" value="F:metal ion binding"/>
    <property type="evidence" value="ECO:0007669"/>
    <property type="project" value="UniProtKB-KW"/>
</dbReference>
<dbReference type="AlphaFoldDB" id="A0A9P8FUZ3"/>
<dbReference type="EC" id="3.1.3.25" evidence="8"/>
<reference evidence="9" key="2">
    <citation type="submission" date="2021-08" db="EMBL/GenBank/DDBJ databases">
        <authorList>
            <person name="Gostincar C."/>
            <person name="Sun X."/>
            <person name="Song Z."/>
            <person name="Gunde-Cimerman N."/>
        </authorList>
    </citation>
    <scope>NUCLEOTIDE SEQUENCE</scope>
    <source>
        <strain evidence="9">EXF-9298</strain>
    </source>
</reference>
<evidence type="ECO:0000256" key="8">
    <source>
        <dbReference type="RuleBase" id="RU364068"/>
    </source>
</evidence>
<gene>
    <name evidence="9" type="ORF">KCU98_g6028</name>
</gene>
<dbReference type="GO" id="GO:0006020">
    <property type="term" value="P:inositol metabolic process"/>
    <property type="evidence" value="ECO:0007669"/>
    <property type="project" value="TreeGrafter"/>
</dbReference>
<dbReference type="InterPro" id="IPR033942">
    <property type="entry name" value="IMPase"/>
</dbReference>